<proteinExistence type="predicted"/>
<protein>
    <submittedName>
        <fullName evidence="1">Replication protein C, IncQ-type</fullName>
    </submittedName>
</protein>
<dbReference type="RefSeq" id="WP_341742909.1">
    <property type="nucleotide sequence ID" value="NZ_CP151406.1"/>
</dbReference>
<name>A0ABZ2XBV7_9RHOO</name>
<dbReference type="EMBL" id="CP151406">
    <property type="protein sequence ID" value="WZJ20026.1"/>
    <property type="molecule type" value="Genomic_DNA"/>
</dbReference>
<sequence length="288" mass="32779">MKNNEKTNRKSTDNNISFDNAKVDSSHCLTDGLFRPLSRAPKREPLDVTHVYMGYTMRWLNYCKLNIVDQSVFLAIHKLASDKGRVERVDEEHESPVMKEVRSALQLEKDAAKSACLVLDTTLYEIAKIMGYTDSGANLSMIKKSLIKLSCVCFLIYKGNKIEDTFFKTNLFSRLAGKDGKIHVGINPMLGKALTGGLFCNVSMAEQRILQGDITKRLHLWLSSWMRAGDTRKIELDKLVPHVWCDMAESATLRKRRHMLRKSIVELNALDGWDINENNGELKLSRIE</sequence>
<organism evidence="1 2">
    <name type="scientific">Azonexus hydrophilus</name>
    <dbReference type="NCBI Taxonomy" id="418702"/>
    <lineage>
        <taxon>Bacteria</taxon>
        <taxon>Pseudomonadati</taxon>
        <taxon>Pseudomonadota</taxon>
        <taxon>Betaproteobacteria</taxon>
        <taxon>Rhodocyclales</taxon>
        <taxon>Azonexaceae</taxon>
        <taxon>Azonexus</taxon>
    </lineage>
</organism>
<dbReference type="Proteomes" id="UP001479520">
    <property type="component" value="Chromosome"/>
</dbReference>
<reference evidence="1 2" key="1">
    <citation type="submission" date="2024-04" db="EMBL/GenBank/DDBJ databases">
        <title>Dissimilatory iodate-reducing microorganisms contribute to the enrichment of iodine in groundwater.</title>
        <authorList>
            <person name="Jiang Z."/>
        </authorList>
    </citation>
    <scope>NUCLEOTIDE SEQUENCE [LARGE SCALE GENOMIC DNA]</scope>
    <source>
        <strain evidence="1 2">NCP973</strain>
    </source>
</reference>
<evidence type="ECO:0000313" key="2">
    <source>
        <dbReference type="Proteomes" id="UP001479520"/>
    </source>
</evidence>
<keyword evidence="2" id="KW-1185">Reference proteome</keyword>
<evidence type="ECO:0000313" key="1">
    <source>
        <dbReference type="EMBL" id="WZJ20026.1"/>
    </source>
</evidence>
<accession>A0ABZ2XBV7</accession>
<dbReference type="InterPro" id="IPR010522">
    <property type="entry name" value="RepC_bac"/>
</dbReference>
<dbReference type="Pfam" id="PF06504">
    <property type="entry name" value="RepC"/>
    <property type="match status" value="1"/>
</dbReference>
<gene>
    <name evidence="1" type="primary">repC</name>
    <name evidence="1" type="ORF">AADV58_08605</name>
</gene>